<evidence type="ECO:0000313" key="2">
    <source>
        <dbReference type="EMBL" id="KKL67651.1"/>
    </source>
</evidence>
<dbReference type="PROSITE" id="PS51379">
    <property type="entry name" value="4FE4S_FER_2"/>
    <property type="match status" value="1"/>
</dbReference>
<comment type="caution">
    <text evidence="2">The sequence shown here is derived from an EMBL/GenBank/DDBJ whole genome shotgun (WGS) entry which is preliminary data.</text>
</comment>
<accession>A0A0F9EN08</accession>
<protein>
    <recommendedName>
        <fullName evidence="1">4Fe-4S ferredoxin-type domain-containing protein</fullName>
    </recommendedName>
</protein>
<feature type="domain" description="4Fe-4S ferredoxin-type" evidence="1">
    <location>
        <begin position="53"/>
        <end position="82"/>
    </location>
</feature>
<organism evidence="2">
    <name type="scientific">marine sediment metagenome</name>
    <dbReference type="NCBI Taxonomy" id="412755"/>
    <lineage>
        <taxon>unclassified sequences</taxon>
        <taxon>metagenomes</taxon>
        <taxon>ecological metagenomes</taxon>
    </lineage>
</organism>
<dbReference type="InterPro" id="IPR017896">
    <property type="entry name" value="4Fe4S_Fe-S-bd"/>
</dbReference>
<dbReference type="Gene3D" id="3.30.70.20">
    <property type="match status" value="1"/>
</dbReference>
<dbReference type="SUPFAM" id="SSF54862">
    <property type="entry name" value="4Fe-4S ferredoxins"/>
    <property type="match status" value="1"/>
</dbReference>
<reference evidence="2" key="1">
    <citation type="journal article" date="2015" name="Nature">
        <title>Complex archaea that bridge the gap between prokaryotes and eukaryotes.</title>
        <authorList>
            <person name="Spang A."/>
            <person name="Saw J.H."/>
            <person name="Jorgensen S.L."/>
            <person name="Zaremba-Niedzwiedzka K."/>
            <person name="Martijn J."/>
            <person name="Lind A.E."/>
            <person name="van Eijk R."/>
            <person name="Schleper C."/>
            <person name="Guy L."/>
            <person name="Ettema T.J."/>
        </authorList>
    </citation>
    <scope>NUCLEOTIDE SEQUENCE</scope>
</reference>
<dbReference type="AlphaFoldDB" id="A0A0F9EN08"/>
<gene>
    <name evidence="2" type="ORF">LCGC14_2132870</name>
</gene>
<proteinExistence type="predicted"/>
<sequence>MMTEAETDEKTIFENYKFHHIETSKCEKCTDFACENACFRGIYRVINKETIPKCTVVEDREDNCVKCHICTTACKLRAITID</sequence>
<name>A0A0F9EN08_9ZZZZ</name>
<dbReference type="EMBL" id="LAZR01026790">
    <property type="protein sequence ID" value="KKL67651.1"/>
    <property type="molecule type" value="Genomic_DNA"/>
</dbReference>
<evidence type="ECO:0000259" key="1">
    <source>
        <dbReference type="PROSITE" id="PS51379"/>
    </source>
</evidence>